<evidence type="ECO:0000256" key="1">
    <source>
        <dbReference type="ARBA" id="ARBA00004141"/>
    </source>
</evidence>
<dbReference type="GO" id="GO:0016020">
    <property type="term" value="C:membrane"/>
    <property type="evidence" value="ECO:0007669"/>
    <property type="project" value="UniProtKB-SubCell"/>
</dbReference>
<dbReference type="PANTHER" id="PTHR30566:SF5">
    <property type="entry name" value="MECHANOSENSITIVE ION CHANNEL PROTEIN 1, MITOCHONDRIAL-RELATED"/>
    <property type="match status" value="1"/>
</dbReference>
<keyword evidence="4" id="KW-1133">Transmembrane helix</keyword>
<evidence type="ECO:0000313" key="8">
    <source>
        <dbReference type="EMBL" id="CAD8244688.1"/>
    </source>
</evidence>
<feature type="compositionally biased region" description="Low complexity" evidence="6">
    <location>
        <begin position="1"/>
        <end position="15"/>
    </location>
</feature>
<reference evidence="8" key="1">
    <citation type="submission" date="2021-01" db="EMBL/GenBank/DDBJ databases">
        <authorList>
            <person name="Corre E."/>
            <person name="Pelletier E."/>
            <person name="Niang G."/>
            <person name="Scheremetjew M."/>
            <person name="Finn R."/>
            <person name="Kale V."/>
            <person name="Holt S."/>
            <person name="Cochrane G."/>
            <person name="Meng A."/>
            <person name="Brown T."/>
            <person name="Cohen L."/>
        </authorList>
    </citation>
    <scope>NUCLEOTIDE SEQUENCE</scope>
    <source>
        <strain evidence="8">CCMP1413</strain>
    </source>
</reference>
<name>A0A7R9TTE0_9VIRI</name>
<evidence type="ECO:0000256" key="6">
    <source>
        <dbReference type="SAM" id="MobiDB-lite"/>
    </source>
</evidence>
<dbReference type="AlphaFoldDB" id="A0A7R9TTE0"/>
<protein>
    <recommendedName>
        <fullName evidence="7">Mechanosensitive ion channel MscS domain-containing protein</fullName>
    </recommendedName>
</protein>
<gene>
    <name evidence="8" type="ORF">PCOL08062_LOCUS8762</name>
</gene>
<evidence type="ECO:0000259" key="7">
    <source>
        <dbReference type="Pfam" id="PF00924"/>
    </source>
</evidence>
<dbReference type="InterPro" id="IPR006685">
    <property type="entry name" value="MscS_channel_2nd"/>
</dbReference>
<dbReference type="EMBL" id="HBDZ01011477">
    <property type="protein sequence ID" value="CAD8244688.1"/>
    <property type="molecule type" value="Transcribed_RNA"/>
</dbReference>
<feature type="region of interest" description="Disordered" evidence="6">
    <location>
        <begin position="1"/>
        <end position="61"/>
    </location>
</feature>
<evidence type="ECO:0000256" key="4">
    <source>
        <dbReference type="ARBA" id="ARBA00022989"/>
    </source>
</evidence>
<dbReference type="Pfam" id="PF00924">
    <property type="entry name" value="MS_channel_2nd"/>
    <property type="match status" value="1"/>
</dbReference>
<dbReference type="GO" id="GO:0055085">
    <property type="term" value="P:transmembrane transport"/>
    <property type="evidence" value="ECO:0007669"/>
    <property type="project" value="InterPro"/>
</dbReference>
<dbReference type="SUPFAM" id="SSF82861">
    <property type="entry name" value="Mechanosensitive channel protein MscS (YggB), transmembrane region"/>
    <property type="match status" value="1"/>
</dbReference>
<keyword evidence="5" id="KW-0472">Membrane</keyword>
<dbReference type="InterPro" id="IPR023408">
    <property type="entry name" value="MscS_beta-dom_sf"/>
</dbReference>
<comment type="subcellular location">
    <subcellularLocation>
        <location evidence="1">Membrane</location>
        <topology evidence="1">Multi-pass membrane protein</topology>
    </subcellularLocation>
</comment>
<dbReference type="Gene3D" id="2.30.30.60">
    <property type="match status" value="1"/>
</dbReference>
<proteinExistence type="inferred from homology"/>
<evidence type="ECO:0000256" key="3">
    <source>
        <dbReference type="ARBA" id="ARBA00022692"/>
    </source>
</evidence>
<feature type="domain" description="Mechanosensitive ion channel MscS" evidence="7">
    <location>
        <begin position="304"/>
        <end position="368"/>
    </location>
</feature>
<dbReference type="Gene3D" id="1.10.287.1260">
    <property type="match status" value="1"/>
</dbReference>
<feature type="compositionally biased region" description="Basic residues" evidence="6">
    <location>
        <begin position="16"/>
        <end position="34"/>
    </location>
</feature>
<sequence length="492" mass="52677">MAAAAMAPLGAAAGHNSRRPRRRGKRKFAKARGVRRCEASSGVPGSDDDAHATPSTDARGRSSPALLAAKAIAPPTFLGAALEYARSAVGLTEAKFHAEVLVPTLVGAVIFLAIPRACRLFWHMQERVFHTDFIGHFLPVRAFSSADRRLADKIKTRARESYTYDQSVAAALSGPLQLLVVANELTRLLMATGMSKTLHVTLIGTKGCFVSNFQLPWPVYVVACAWFARRVVKRVRRRLLAACAVVGGEARKLEPRISTNCNVIQAVVSCVGTIVFLNSMGIALSTVWGLLGIGGVALSFGVKDAVADVIAGIALLTRPIFQVGDTIHVGKDIHGTVIGIGASSTTLLTRTGVSKTPHTIANHVLLNNPGGIKNITAARNRFFEHEICLDVESMDHVERLCDDILAYLRAHKEVIQTPWSVSEMPWCAATDLSGPFGVIVKVKCSVVKTPGVPFGQVQGAMLLDVGRIVERAEGVKWSAPPSDLSAYSARAQ</sequence>
<dbReference type="InterPro" id="IPR010920">
    <property type="entry name" value="LSM_dom_sf"/>
</dbReference>
<accession>A0A7R9TTE0</accession>
<dbReference type="InterPro" id="IPR011014">
    <property type="entry name" value="MscS_channel_TM-2"/>
</dbReference>
<dbReference type="SUPFAM" id="SSF50182">
    <property type="entry name" value="Sm-like ribonucleoproteins"/>
    <property type="match status" value="1"/>
</dbReference>
<keyword evidence="3" id="KW-0812">Transmembrane</keyword>
<organism evidence="8">
    <name type="scientific">Prasinoderma coloniale</name>
    <dbReference type="NCBI Taxonomy" id="156133"/>
    <lineage>
        <taxon>Eukaryota</taxon>
        <taxon>Viridiplantae</taxon>
        <taxon>Prasinodermophyta</taxon>
        <taxon>Prasinodermophyceae</taxon>
        <taxon>Prasinodermales</taxon>
        <taxon>Prasinodermaceae</taxon>
        <taxon>Prasinoderma</taxon>
    </lineage>
</organism>
<evidence type="ECO:0000256" key="5">
    <source>
        <dbReference type="ARBA" id="ARBA00023136"/>
    </source>
</evidence>
<dbReference type="PANTHER" id="PTHR30566">
    <property type="entry name" value="YNAI-RELATED MECHANOSENSITIVE ION CHANNEL"/>
    <property type="match status" value="1"/>
</dbReference>
<comment type="similarity">
    <text evidence="2">Belongs to the MscS (TC 1.A.23) family.</text>
</comment>
<evidence type="ECO:0000256" key="2">
    <source>
        <dbReference type="ARBA" id="ARBA00008017"/>
    </source>
</evidence>